<proteinExistence type="predicted"/>
<organism evidence="1 2">
    <name type="scientific">Streptomyces albidoflavus</name>
    <dbReference type="NCBI Taxonomy" id="1886"/>
    <lineage>
        <taxon>Bacteria</taxon>
        <taxon>Bacillati</taxon>
        <taxon>Actinomycetota</taxon>
        <taxon>Actinomycetes</taxon>
        <taxon>Kitasatosporales</taxon>
        <taxon>Streptomycetaceae</taxon>
        <taxon>Streptomyces</taxon>
        <taxon>Streptomyces albidoflavus group</taxon>
    </lineage>
</organism>
<comment type="caution">
    <text evidence="1">The sequence shown here is derived from an EMBL/GenBank/DDBJ whole genome shotgun (WGS) entry which is preliminary data.</text>
</comment>
<sequence>MVAVHVAQLVREDVPLVVDGRALLVEEEIGVRGLDSHSARRFDRAERAQRLQDDGLPAKLGYGLAQLAGGESVRQT</sequence>
<accession>A0AA37FBA2</accession>
<dbReference type="Proteomes" id="UP001051844">
    <property type="component" value="Unassembled WGS sequence"/>
</dbReference>
<gene>
    <name evidence="1" type="ORF">ScoT_10560</name>
</gene>
<evidence type="ECO:0000313" key="1">
    <source>
        <dbReference type="EMBL" id="GHI44882.1"/>
    </source>
</evidence>
<protein>
    <submittedName>
        <fullName evidence="1">Uncharacterized protein</fullName>
    </submittedName>
</protein>
<evidence type="ECO:0000313" key="2">
    <source>
        <dbReference type="Proteomes" id="UP001051844"/>
    </source>
</evidence>
<dbReference type="AlphaFoldDB" id="A0AA37FBA2"/>
<dbReference type="EMBL" id="BNDZ01000003">
    <property type="protein sequence ID" value="GHI44882.1"/>
    <property type="molecule type" value="Genomic_DNA"/>
</dbReference>
<reference evidence="1" key="1">
    <citation type="submission" date="2022-09" db="EMBL/GenBank/DDBJ databases">
        <title>Whole genome shotgun sequence of Streptomyces albidoflavus NBRC 12854.</title>
        <authorList>
            <person name="Komaki H."/>
            <person name="Tamura T."/>
        </authorList>
    </citation>
    <scope>NUCLEOTIDE SEQUENCE</scope>
    <source>
        <strain evidence="1">NBRC 12854</strain>
    </source>
</reference>
<name>A0AA37FBA2_9ACTN</name>